<proteinExistence type="predicted"/>
<gene>
    <name evidence="1" type="ORF">SK854_18235</name>
</gene>
<reference evidence="1 2" key="1">
    <citation type="submission" date="2023-11" db="EMBL/GenBank/DDBJ databases">
        <title>Lentzea sokolovensis, sp. nov., Lentzea kristufkii, sp. nov., and Lentzea miocenensis, sp. nov., rare actinobacteria from Sokolov Coal Basin, Miocene lacustrine sediment, Czech Republic.</title>
        <authorList>
            <person name="Lara A."/>
            <person name="Kotroba L."/>
            <person name="Nouioui I."/>
            <person name="Neumann-Schaal M."/>
            <person name="Mast Y."/>
            <person name="Chronakova A."/>
        </authorList>
    </citation>
    <scope>NUCLEOTIDE SEQUENCE [LARGE SCALE GENOMIC DNA]</scope>
    <source>
        <strain evidence="1 2">BCCO 10_0061</strain>
    </source>
</reference>
<evidence type="ECO:0000313" key="1">
    <source>
        <dbReference type="EMBL" id="MDX8144063.1"/>
    </source>
</evidence>
<protein>
    <submittedName>
        <fullName evidence="1">Uncharacterized protein</fullName>
    </submittedName>
</protein>
<sequence length="202" mass="21944">MSARARRAAPVVAVLALLAAVSGVTWAVWGDGSRFEKTMQAADPTPRLPYLVDTNVLVKLTGQVVFDRDGPVERFARGNVLTPAEMEIVREGGVTEVEATITLDEGVTLGLWRFGVQHGDSPWGLFGALDGLYAAGQHELVKTSHPDVLLRRSGNTFHAHYVRGQDVLRIEGYGDNGDAVTARVMSLLDRQIERSPADEQPI</sequence>
<accession>A0ABU4UZ85</accession>
<comment type="caution">
    <text evidence="1">The sequence shown here is derived from an EMBL/GenBank/DDBJ whole genome shotgun (WGS) entry which is preliminary data.</text>
</comment>
<organism evidence="1 2">
    <name type="scientific">Lentzea sokolovensis</name>
    <dbReference type="NCBI Taxonomy" id="3095429"/>
    <lineage>
        <taxon>Bacteria</taxon>
        <taxon>Bacillati</taxon>
        <taxon>Actinomycetota</taxon>
        <taxon>Actinomycetes</taxon>
        <taxon>Pseudonocardiales</taxon>
        <taxon>Pseudonocardiaceae</taxon>
        <taxon>Lentzea</taxon>
    </lineage>
</organism>
<dbReference type="Proteomes" id="UP001285352">
    <property type="component" value="Unassembled WGS sequence"/>
</dbReference>
<keyword evidence="2" id="KW-1185">Reference proteome</keyword>
<dbReference type="RefSeq" id="WP_319976299.1">
    <property type="nucleotide sequence ID" value="NZ_JAXAVU010000009.1"/>
</dbReference>
<dbReference type="EMBL" id="JAXAVU010000009">
    <property type="protein sequence ID" value="MDX8144063.1"/>
    <property type="molecule type" value="Genomic_DNA"/>
</dbReference>
<evidence type="ECO:0000313" key="2">
    <source>
        <dbReference type="Proteomes" id="UP001285352"/>
    </source>
</evidence>
<name>A0ABU4UZ85_9PSEU</name>